<feature type="transmembrane region" description="Helical" evidence="1">
    <location>
        <begin position="7"/>
        <end position="28"/>
    </location>
</feature>
<evidence type="ECO:0000313" key="2">
    <source>
        <dbReference type="EMBL" id="QHU09315.1"/>
    </source>
</evidence>
<dbReference type="AlphaFoldDB" id="A0A6C0JU82"/>
<protein>
    <submittedName>
        <fullName evidence="2">Uncharacterized protein</fullName>
    </submittedName>
</protein>
<keyword evidence="1" id="KW-0472">Membrane</keyword>
<keyword evidence="1" id="KW-0812">Transmembrane</keyword>
<feature type="transmembrane region" description="Helical" evidence="1">
    <location>
        <begin position="73"/>
        <end position="99"/>
    </location>
</feature>
<sequence length="108" mass="12566">MLSNNDLLLLSMIPIPLIITKSYNLNLVFSDTKWYIQLILAILLTVITVWFYKVKDANGEDQKSIRIKVRKSLLSAWIAFMIALCSEFHLLLAPFWIVFVSTLLYQEE</sequence>
<name>A0A6C0JU82_9ZZZZ</name>
<keyword evidence="1" id="KW-1133">Transmembrane helix</keyword>
<accession>A0A6C0JU82</accession>
<feature type="transmembrane region" description="Helical" evidence="1">
    <location>
        <begin position="34"/>
        <end position="52"/>
    </location>
</feature>
<organism evidence="2">
    <name type="scientific">viral metagenome</name>
    <dbReference type="NCBI Taxonomy" id="1070528"/>
    <lineage>
        <taxon>unclassified sequences</taxon>
        <taxon>metagenomes</taxon>
        <taxon>organismal metagenomes</taxon>
    </lineage>
</organism>
<reference evidence="2" key="1">
    <citation type="journal article" date="2020" name="Nature">
        <title>Giant virus diversity and host interactions through global metagenomics.</title>
        <authorList>
            <person name="Schulz F."/>
            <person name="Roux S."/>
            <person name="Paez-Espino D."/>
            <person name="Jungbluth S."/>
            <person name="Walsh D.A."/>
            <person name="Denef V.J."/>
            <person name="McMahon K.D."/>
            <person name="Konstantinidis K.T."/>
            <person name="Eloe-Fadrosh E.A."/>
            <person name="Kyrpides N.C."/>
            <person name="Woyke T."/>
        </authorList>
    </citation>
    <scope>NUCLEOTIDE SEQUENCE</scope>
    <source>
        <strain evidence="2">GVMAG-S-1074260-58</strain>
    </source>
</reference>
<evidence type="ECO:0000256" key="1">
    <source>
        <dbReference type="SAM" id="Phobius"/>
    </source>
</evidence>
<proteinExistence type="predicted"/>
<dbReference type="EMBL" id="MN740708">
    <property type="protein sequence ID" value="QHU09315.1"/>
    <property type="molecule type" value="Genomic_DNA"/>
</dbReference>